<dbReference type="Proteomes" id="UP000198233">
    <property type="component" value="Chromosome"/>
</dbReference>
<dbReference type="EMBL" id="CP022272">
    <property type="protein sequence ID" value="ASJ98614.1"/>
    <property type="molecule type" value="Genomic_DNA"/>
</dbReference>
<organism evidence="7 8">
    <name type="scientific">Shewanella marisflavi</name>
    <dbReference type="NCBI Taxonomy" id="260364"/>
    <lineage>
        <taxon>Bacteria</taxon>
        <taxon>Pseudomonadati</taxon>
        <taxon>Pseudomonadota</taxon>
        <taxon>Gammaproteobacteria</taxon>
        <taxon>Alteromonadales</taxon>
        <taxon>Shewanellaceae</taxon>
        <taxon>Shewanella</taxon>
    </lineage>
</organism>
<name>A0AAC9U3F4_9GAMM</name>
<evidence type="ECO:0000256" key="5">
    <source>
        <dbReference type="ARBA" id="ARBA00023002"/>
    </source>
</evidence>
<reference evidence="7 8" key="1">
    <citation type="submission" date="2017-06" db="EMBL/GenBank/DDBJ databases">
        <title>Complete genome sequence of Shewanella marisflavi EP1 associated with anaerobic 2,4-dinitrotoluene reduction and salt tolerance.</title>
        <authorList>
            <person name="Huang J."/>
        </authorList>
    </citation>
    <scope>NUCLEOTIDE SEQUENCE [LARGE SCALE GENOMIC DNA]</scope>
    <source>
        <strain evidence="7 8">EP1</strain>
    </source>
</reference>
<evidence type="ECO:0000259" key="6">
    <source>
        <dbReference type="Pfam" id="PF02900"/>
    </source>
</evidence>
<evidence type="ECO:0000256" key="4">
    <source>
        <dbReference type="ARBA" id="ARBA00022833"/>
    </source>
</evidence>
<evidence type="ECO:0000256" key="1">
    <source>
        <dbReference type="ARBA" id="ARBA00001947"/>
    </source>
</evidence>
<dbReference type="PANTHER" id="PTHR30096:SF0">
    <property type="entry name" value="4,5-DOPA DIOXYGENASE EXTRADIOL-LIKE PROTEIN"/>
    <property type="match status" value="1"/>
</dbReference>
<dbReference type="GO" id="GO:0008270">
    <property type="term" value="F:zinc ion binding"/>
    <property type="evidence" value="ECO:0007669"/>
    <property type="project" value="InterPro"/>
</dbReference>
<keyword evidence="3" id="KW-0479">Metal-binding</keyword>
<dbReference type="KEGG" id="smav:CFF01_07855"/>
<keyword evidence="7" id="KW-0223">Dioxygenase</keyword>
<evidence type="ECO:0000313" key="8">
    <source>
        <dbReference type="Proteomes" id="UP000198233"/>
    </source>
</evidence>
<gene>
    <name evidence="7" type="ORF">CFF01_07855</name>
</gene>
<dbReference type="Pfam" id="PF02900">
    <property type="entry name" value="LigB"/>
    <property type="match status" value="1"/>
</dbReference>
<keyword evidence="4" id="KW-0862">Zinc</keyword>
<dbReference type="AlphaFoldDB" id="A0AAC9U3F4"/>
<comment type="similarity">
    <text evidence="2">Belongs to the DODA-type extradiol aromatic ring-opening dioxygenase family.</text>
</comment>
<accession>A0AAC9U3F4</accession>
<sequence>MPSLFVSHGSPMLALDDSDNAAFLAELGQVLPRPKAILVFSAHTDIGGKVRIASGDGPRTVHDFYGFPDALYRVNYPAPGAPKLAAEVAEILQTAGFEAELDEQLGWDHGLWTPLCRLYPEADIPLVLVSIDSRQGVSYHYRLGQAVKSLRTDGVLVLGSGGISHNLGELFRRPGDPQKVEKMQSFVNWIADKLSQGDLPALLDVERQAPNARFNHPSIEHLMPFYVALGAGHTDAADISTGKKATKPPLRLHQSIELQILALDTYAWLD</sequence>
<dbReference type="PIRSF" id="PIRSF006157">
    <property type="entry name" value="Doxgns_DODA"/>
    <property type="match status" value="1"/>
</dbReference>
<evidence type="ECO:0000256" key="2">
    <source>
        <dbReference type="ARBA" id="ARBA00007581"/>
    </source>
</evidence>
<comment type="cofactor">
    <cofactor evidence="1">
        <name>Zn(2+)</name>
        <dbReference type="ChEBI" id="CHEBI:29105"/>
    </cofactor>
</comment>
<evidence type="ECO:0000256" key="3">
    <source>
        <dbReference type="ARBA" id="ARBA00022723"/>
    </source>
</evidence>
<dbReference type="Gene3D" id="3.40.830.10">
    <property type="entry name" value="LigB-like"/>
    <property type="match status" value="1"/>
</dbReference>
<dbReference type="CDD" id="cd07363">
    <property type="entry name" value="45_DOPA_Dioxygenase"/>
    <property type="match status" value="1"/>
</dbReference>
<evidence type="ECO:0000313" key="7">
    <source>
        <dbReference type="EMBL" id="ASJ98614.1"/>
    </source>
</evidence>
<dbReference type="InterPro" id="IPR004183">
    <property type="entry name" value="Xdiol_dOase_suB"/>
</dbReference>
<dbReference type="SUPFAM" id="SSF53213">
    <property type="entry name" value="LigB-like"/>
    <property type="match status" value="1"/>
</dbReference>
<feature type="domain" description="Extradiol ring-cleavage dioxygenase class III enzyme subunit B" evidence="6">
    <location>
        <begin position="4"/>
        <end position="241"/>
    </location>
</feature>
<protein>
    <submittedName>
        <fullName evidence="7">Dioxygenase</fullName>
    </submittedName>
</protein>
<keyword evidence="5" id="KW-0560">Oxidoreductase</keyword>
<proteinExistence type="inferred from homology"/>
<dbReference type="GO" id="GO:0016702">
    <property type="term" value="F:oxidoreductase activity, acting on single donors with incorporation of molecular oxygen, incorporation of two atoms of oxygen"/>
    <property type="evidence" value="ECO:0007669"/>
    <property type="project" value="UniProtKB-ARBA"/>
</dbReference>
<dbReference type="InterPro" id="IPR014436">
    <property type="entry name" value="Extradiol_dOase_DODA"/>
</dbReference>
<dbReference type="PANTHER" id="PTHR30096">
    <property type="entry name" value="4,5-DOPA DIOXYGENASE EXTRADIOL-LIKE PROTEIN"/>
    <property type="match status" value="1"/>
</dbReference>
<dbReference type="GO" id="GO:0008198">
    <property type="term" value="F:ferrous iron binding"/>
    <property type="evidence" value="ECO:0007669"/>
    <property type="project" value="InterPro"/>
</dbReference>